<keyword evidence="1" id="KW-0520">NAD</keyword>
<evidence type="ECO:0000256" key="1">
    <source>
        <dbReference type="ARBA" id="ARBA00023027"/>
    </source>
</evidence>
<dbReference type="InterPro" id="IPR006140">
    <property type="entry name" value="D-isomer_DH_NAD-bd"/>
</dbReference>
<dbReference type="EMBL" id="SHAG01000001">
    <property type="protein sequence ID" value="RZO77834.1"/>
    <property type="molecule type" value="Genomic_DNA"/>
</dbReference>
<accession>A0A520S5X8</accession>
<evidence type="ECO:0000313" key="4">
    <source>
        <dbReference type="Proteomes" id="UP000316199"/>
    </source>
</evidence>
<feature type="domain" description="D-isomer specific 2-hydroxyacid dehydrogenase NAD-binding" evidence="2">
    <location>
        <begin position="2"/>
        <end position="33"/>
    </location>
</feature>
<dbReference type="SUPFAM" id="SSF51735">
    <property type="entry name" value="NAD(P)-binding Rossmann-fold domains"/>
    <property type="match status" value="1"/>
</dbReference>
<gene>
    <name evidence="3" type="ORF">EVA68_00770</name>
</gene>
<dbReference type="Pfam" id="PF02826">
    <property type="entry name" value="2-Hacid_dh_C"/>
    <property type="match status" value="1"/>
</dbReference>
<protein>
    <recommendedName>
        <fullName evidence="2">D-isomer specific 2-hydroxyacid dehydrogenase NAD-binding domain-containing protein</fullName>
    </recommendedName>
</protein>
<evidence type="ECO:0000313" key="3">
    <source>
        <dbReference type="EMBL" id="RZO77834.1"/>
    </source>
</evidence>
<name>A0A520S5X8_9GAMM</name>
<dbReference type="AlphaFoldDB" id="A0A520S5X8"/>
<dbReference type="Gene3D" id="3.40.50.720">
    <property type="entry name" value="NAD(P)-binding Rossmann-like Domain"/>
    <property type="match status" value="2"/>
</dbReference>
<dbReference type="GO" id="GO:0051287">
    <property type="term" value="F:NAD binding"/>
    <property type="evidence" value="ECO:0007669"/>
    <property type="project" value="InterPro"/>
</dbReference>
<evidence type="ECO:0000259" key="2">
    <source>
        <dbReference type="Pfam" id="PF02826"/>
    </source>
</evidence>
<dbReference type="InterPro" id="IPR036291">
    <property type="entry name" value="NAD(P)-bd_dom_sf"/>
</dbReference>
<sequence>MEFAALDVTEIEPIEPHDELLSLSNIIITPHLAGFSPLFFEECPVRQAESIMRVLSGRTPHGLANPEVIKTIAVMRSVNPDRWVDIPHCSTALAV</sequence>
<reference evidence="3 4" key="1">
    <citation type="submission" date="2019-02" db="EMBL/GenBank/DDBJ databases">
        <title>Prokaryotic population dynamics and viral predation in marine succession experiment using metagenomics: the confinement effect.</title>
        <authorList>
            <person name="Haro-Moreno J.M."/>
            <person name="Rodriguez-Valera F."/>
            <person name="Lopez-Perez M."/>
        </authorList>
    </citation>
    <scope>NUCLEOTIDE SEQUENCE [LARGE SCALE GENOMIC DNA]</scope>
    <source>
        <strain evidence="3">MED-G157</strain>
    </source>
</reference>
<comment type="caution">
    <text evidence="3">The sequence shown here is derived from an EMBL/GenBank/DDBJ whole genome shotgun (WGS) entry which is preliminary data.</text>
</comment>
<dbReference type="Proteomes" id="UP000316199">
    <property type="component" value="Unassembled WGS sequence"/>
</dbReference>
<proteinExistence type="predicted"/>
<organism evidence="3 4">
    <name type="scientific">OM182 bacterium</name>
    <dbReference type="NCBI Taxonomy" id="2510334"/>
    <lineage>
        <taxon>Bacteria</taxon>
        <taxon>Pseudomonadati</taxon>
        <taxon>Pseudomonadota</taxon>
        <taxon>Gammaproteobacteria</taxon>
        <taxon>OMG group</taxon>
        <taxon>OM182 clade</taxon>
    </lineage>
</organism>